<evidence type="ECO:0000256" key="2">
    <source>
        <dbReference type="SAM" id="SignalP"/>
    </source>
</evidence>
<protein>
    <recommendedName>
        <fullName evidence="3">MPT63-like domain-containing protein</fullName>
    </recommendedName>
</protein>
<evidence type="ECO:0000259" key="3">
    <source>
        <dbReference type="Pfam" id="PF09167"/>
    </source>
</evidence>
<feature type="chain" id="PRO_5003599521" description="MPT63-like domain-containing protein" evidence="2">
    <location>
        <begin position="29"/>
        <end position="159"/>
    </location>
</feature>
<feature type="domain" description="MPT63-like" evidence="3">
    <location>
        <begin position="48"/>
        <end position="130"/>
    </location>
</feature>
<dbReference type="Gene3D" id="2.60.40.1240">
    <property type="match status" value="1"/>
</dbReference>
<dbReference type="AlphaFoldDB" id="H5U2Z6"/>
<proteinExistence type="predicted"/>
<keyword evidence="5" id="KW-1185">Reference proteome</keyword>
<accession>H5U2Z6</accession>
<dbReference type="EMBL" id="BAFC01000086">
    <property type="protein sequence ID" value="GAB40104.1"/>
    <property type="molecule type" value="Genomic_DNA"/>
</dbReference>
<comment type="caution">
    <text evidence="4">The sequence shown here is derived from an EMBL/GenBank/DDBJ whole genome shotgun (WGS) entry which is preliminary data.</text>
</comment>
<gene>
    <name evidence="4" type="ORF">GOSPT_088_00180</name>
</gene>
<dbReference type="InterPro" id="IPR015250">
    <property type="entry name" value="MPT63-like"/>
</dbReference>
<feature type="signal peptide" evidence="2">
    <location>
        <begin position="1"/>
        <end position="28"/>
    </location>
</feature>
<evidence type="ECO:0000256" key="1">
    <source>
        <dbReference type="ARBA" id="ARBA00022729"/>
    </source>
</evidence>
<dbReference type="Pfam" id="PF09167">
    <property type="entry name" value="DUF1942"/>
    <property type="match status" value="1"/>
</dbReference>
<dbReference type="InterPro" id="IPR029050">
    <property type="entry name" value="Immunoprotect_excell_Ig-like"/>
</dbReference>
<dbReference type="SUPFAM" id="SSF81982">
    <property type="entry name" value="Antigen MPT63/MPB63 (immunoprotective extracellular protein)"/>
    <property type="match status" value="1"/>
</dbReference>
<organism evidence="4 5">
    <name type="scientific">Gordonia sputi NBRC 100414</name>
    <dbReference type="NCBI Taxonomy" id="1089453"/>
    <lineage>
        <taxon>Bacteria</taxon>
        <taxon>Bacillati</taxon>
        <taxon>Actinomycetota</taxon>
        <taxon>Actinomycetes</taxon>
        <taxon>Mycobacteriales</taxon>
        <taxon>Gordoniaceae</taxon>
        <taxon>Gordonia</taxon>
    </lineage>
</organism>
<keyword evidence="1 2" id="KW-0732">Signal</keyword>
<name>H5U2Z6_9ACTN</name>
<reference evidence="4 5" key="1">
    <citation type="submission" date="2012-02" db="EMBL/GenBank/DDBJ databases">
        <title>Whole genome shotgun sequence of Gordonia sputi NBRC 100414.</title>
        <authorList>
            <person name="Yoshida I."/>
            <person name="Hosoyama A."/>
            <person name="Tsuchikane K."/>
            <person name="Katsumata H."/>
            <person name="Yamazaki S."/>
            <person name="Fujita N."/>
        </authorList>
    </citation>
    <scope>NUCLEOTIDE SEQUENCE [LARGE SCALE GENOMIC DNA]</scope>
    <source>
        <strain evidence="4 5">NBRC 100414</strain>
    </source>
</reference>
<evidence type="ECO:0000313" key="4">
    <source>
        <dbReference type="EMBL" id="GAB40104.1"/>
    </source>
</evidence>
<evidence type="ECO:0000313" key="5">
    <source>
        <dbReference type="Proteomes" id="UP000005845"/>
    </source>
</evidence>
<dbReference type="Proteomes" id="UP000005845">
    <property type="component" value="Unassembled WGS sequence"/>
</dbReference>
<dbReference type="RefSeq" id="WP_005207144.1">
    <property type="nucleotide sequence ID" value="NZ_BAFC01000086.1"/>
</dbReference>
<dbReference type="GO" id="GO:0005615">
    <property type="term" value="C:extracellular space"/>
    <property type="evidence" value="ECO:0007669"/>
    <property type="project" value="InterPro"/>
</dbReference>
<dbReference type="eggNOG" id="ENOG5031W3M">
    <property type="taxonomic scope" value="Bacteria"/>
</dbReference>
<sequence>MRSTLAAIIATIMCALFSIAVVPAAASAAPPSNARYISGDGWGGYVQITDINLRGSTFSFTATIESTRGAIPVNPFYFVAKASDGTTYDDPDFSTTDLHSGYLSAGQRVKGTVAFTVNGPRPTAIQYEGVLGETLATWTFTWREAPKSKKPAPLFGSAS</sequence>